<dbReference type="InterPro" id="IPR000120">
    <property type="entry name" value="Amidase"/>
</dbReference>
<feature type="transmembrane region" description="Helical" evidence="7">
    <location>
        <begin position="324"/>
        <end position="341"/>
    </location>
</feature>
<protein>
    <submittedName>
        <fullName evidence="10">Amidase signature enzyme</fullName>
    </submittedName>
</protein>
<accession>A0A4T0DRD3</accession>
<dbReference type="EMBL" id="QZBU01000739">
    <property type="protein sequence ID" value="TIA61484.1"/>
    <property type="molecule type" value="Genomic_DNA"/>
</dbReference>
<evidence type="ECO:0000256" key="7">
    <source>
        <dbReference type="SAM" id="Phobius"/>
    </source>
</evidence>
<name>A0A4T0DRD3_AURPU</name>
<dbReference type="GO" id="GO:0016020">
    <property type="term" value="C:membrane"/>
    <property type="evidence" value="ECO:0007669"/>
    <property type="project" value="UniProtKB-SubCell"/>
</dbReference>
<sequence length="803" mass="85564">MSRNSTMSTIGTLSRENIRESQLYKRILGQSLKQAGFGSTAPSEQHSPDKAHAPSLGGPTHLVPPKSTEETGDKIQQRKLRIPGLSAEDNTALVRQVAEMAATAATVAARDATRAPRKASYMATTGTGSVKHHGSVSSSVAPAGPATKAGGTPEEPEEVHGEVHEAPAHESGGHDAPNWSRTKSAVILMTATVAYAVIAEILVDTVDSVLEHIDIDEKFLGITLFALVPNTTEFLNAISFAMNGNIALSMEIGSAYALQVMLLQVPALVLYSGVWAQWMEPAHVADHTFNLIFPQWDMVTIILSVFLMGWVVGEGKSNYFKGSILILAYVTILIGFWFSSWSSDDVSILTYLSPKHFGHAWAHRFIIEGNQSSTSAITGKTVCVKDCIAVAKVPQFFGSDAFPAWTPSTDAMVVTRVLEDGATVVGTATCENFCNSTSSFTSAQGIVHNPHQTGYSAGGSTSGGAALVAGGVVDMAIGTDQGGSIRVPASLCGCVGFKPTHGLVPYTGITSGDQIDDHAGPLANSVNDVAACLDAIAGYDGIDDRSLGAAQHGSFGFQNSLKGRRLEGIRIGVLREGYDNDLVQAGVKKVFFEAVARLKALGATVEEVSIPLHNEGPSIWTIQQRISGSAGILGQANGRRGLYLTEFEHARLPWTANNFEKLFPSTKNTVINGLYLQKQFPGLYAKTMNVGRQIRDAYEAELEKYDVIIMPTTPFVAPKNGTRESVLKSFEPSIGLTSNTAIFNVTGHPALSLPVGWSAAAGDESVLLPVGLQMVGGLWQEKKILHVAKALEDSFDWRSQKVA</sequence>
<feature type="transmembrane region" description="Helical" evidence="7">
    <location>
        <begin position="219"/>
        <end position="242"/>
    </location>
</feature>
<proteinExistence type="inferred from homology"/>
<feature type="transmembrane region" description="Helical" evidence="7">
    <location>
        <begin position="293"/>
        <end position="312"/>
    </location>
</feature>
<dbReference type="Pfam" id="PF01425">
    <property type="entry name" value="Amidase"/>
    <property type="match status" value="1"/>
</dbReference>
<feature type="transmembrane region" description="Helical" evidence="7">
    <location>
        <begin position="254"/>
        <end position="273"/>
    </location>
</feature>
<dbReference type="InterPro" id="IPR036928">
    <property type="entry name" value="AS_sf"/>
</dbReference>
<feature type="compositionally biased region" description="Basic and acidic residues" evidence="6">
    <location>
        <begin position="158"/>
        <end position="173"/>
    </location>
</feature>
<evidence type="ECO:0000256" key="1">
    <source>
        <dbReference type="ARBA" id="ARBA00004141"/>
    </source>
</evidence>
<dbReference type="PANTHER" id="PTHR11895:SF170">
    <property type="entry name" value="AMIDASE"/>
    <property type="match status" value="1"/>
</dbReference>
<dbReference type="AlphaFoldDB" id="A0A4T0DRD3"/>
<keyword evidence="4 7" id="KW-1133">Transmembrane helix</keyword>
<feature type="domain" description="Sodium/calcium exchanger membrane region" evidence="9">
    <location>
        <begin position="184"/>
        <end position="337"/>
    </location>
</feature>
<dbReference type="FunFam" id="1.20.1420.30:FF:000017">
    <property type="entry name" value="Calcium permease family membrane transporter"/>
    <property type="match status" value="1"/>
</dbReference>
<feature type="region of interest" description="Disordered" evidence="6">
    <location>
        <begin position="125"/>
        <end position="178"/>
    </location>
</feature>
<dbReference type="InterPro" id="IPR004837">
    <property type="entry name" value="NaCa_Exmemb"/>
</dbReference>
<keyword evidence="5 7" id="KW-0472">Membrane</keyword>
<evidence type="ECO:0000259" key="8">
    <source>
        <dbReference type="Pfam" id="PF01425"/>
    </source>
</evidence>
<evidence type="ECO:0000256" key="5">
    <source>
        <dbReference type="ARBA" id="ARBA00023136"/>
    </source>
</evidence>
<feature type="region of interest" description="Disordered" evidence="6">
    <location>
        <begin position="35"/>
        <end position="81"/>
    </location>
</feature>
<dbReference type="PANTHER" id="PTHR11895">
    <property type="entry name" value="TRANSAMIDASE"/>
    <property type="match status" value="1"/>
</dbReference>
<gene>
    <name evidence="10" type="ORF">D6C83_03079</name>
</gene>
<dbReference type="Gene3D" id="3.90.1300.10">
    <property type="entry name" value="Amidase signature (AS) domain"/>
    <property type="match status" value="1"/>
</dbReference>
<feature type="transmembrane region" description="Helical" evidence="7">
    <location>
        <begin position="185"/>
        <end position="203"/>
    </location>
</feature>
<feature type="compositionally biased region" description="Basic and acidic residues" evidence="6">
    <location>
        <begin position="67"/>
        <end position="76"/>
    </location>
</feature>
<dbReference type="Gene3D" id="1.20.1420.30">
    <property type="entry name" value="NCX, central ion-binding region"/>
    <property type="match status" value="1"/>
</dbReference>
<comment type="subcellular location">
    <subcellularLocation>
        <location evidence="1">Membrane</location>
        <topology evidence="1">Multi-pass membrane protein</topology>
    </subcellularLocation>
</comment>
<dbReference type="GO" id="GO:0003824">
    <property type="term" value="F:catalytic activity"/>
    <property type="evidence" value="ECO:0007669"/>
    <property type="project" value="InterPro"/>
</dbReference>
<evidence type="ECO:0000256" key="4">
    <source>
        <dbReference type="ARBA" id="ARBA00022989"/>
    </source>
</evidence>
<evidence type="ECO:0000313" key="11">
    <source>
        <dbReference type="Proteomes" id="UP000304947"/>
    </source>
</evidence>
<organism evidence="10 11">
    <name type="scientific">Aureobasidium pullulans</name>
    <name type="common">Black yeast</name>
    <name type="synonym">Pullularia pullulans</name>
    <dbReference type="NCBI Taxonomy" id="5580"/>
    <lineage>
        <taxon>Eukaryota</taxon>
        <taxon>Fungi</taxon>
        <taxon>Dikarya</taxon>
        <taxon>Ascomycota</taxon>
        <taxon>Pezizomycotina</taxon>
        <taxon>Dothideomycetes</taxon>
        <taxon>Dothideomycetidae</taxon>
        <taxon>Dothideales</taxon>
        <taxon>Saccotheciaceae</taxon>
        <taxon>Aureobasidium</taxon>
    </lineage>
</organism>
<evidence type="ECO:0000256" key="2">
    <source>
        <dbReference type="ARBA" id="ARBA00008170"/>
    </source>
</evidence>
<comment type="caution">
    <text evidence="10">The sequence shown here is derived from an EMBL/GenBank/DDBJ whole genome shotgun (WGS) entry which is preliminary data.</text>
</comment>
<comment type="similarity">
    <text evidence="2">Belongs to the Ca(2+):cation antiporter (CaCA) (TC 2.A.19) family.</text>
</comment>
<dbReference type="SUPFAM" id="SSF75304">
    <property type="entry name" value="Amidase signature (AS) enzymes"/>
    <property type="match status" value="1"/>
</dbReference>
<dbReference type="Pfam" id="PF01699">
    <property type="entry name" value="Na_Ca_ex"/>
    <property type="match status" value="1"/>
</dbReference>
<feature type="domain" description="Amidase" evidence="8">
    <location>
        <begin position="372"/>
        <end position="785"/>
    </location>
</feature>
<evidence type="ECO:0000256" key="6">
    <source>
        <dbReference type="SAM" id="MobiDB-lite"/>
    </source>
</evidence>
<reference evidence="10 11" key="1">
    <citation type="submission" date="2018-10" db="EMBL/GenBank/DDBJ databases">
        <title>Fifty Aureobasidium pullulans genomes reveal a recombining polyextremotolerant generalist.</title>
        <authorList>
            <person name="Gostincar C."/>
            <person name="Turk M."/>
            <person name="Zajc J."/>
            <person name="Gunde-Cimerman N."/>
        </authorList>
    </citation>
    <scope>NUCLEOTIDE SEQUENCE [LARGE SCALE GENOMIC DNA]</scope>
    <source>
        <strain evidence="10 11">EXF-3380</strain>
    </source>
</reference>
<keyword evidence="3 7" id="KW-0812">Transmembrane</keyword>
<evidence type="ECO:0000259" key="9">
    <source>
        <dbReference type="Pfam" id="PF01699"/>
    </source>
</evidence>
<dbReference type="InterPro" id="IPR044880">
    <property type="entry name" value="NCX_ion-bd_dom_sf"/>
</dbReference>
<feature type="compositionally biased region" description="Low complexity" evidence="6">
    <location>
        <begin position="135"/>
        <end position="153"/>
    </location>
</feature>
<dbReference type="Proteomes" id="UP000304947">
    <property type="component" value="Unassembled WGS sequence"/>
</dbReference>
<dbReference type="InterPro" id="IPR023631">
    <property type="entry name" value="Amidase_dom"/>
</dbReference>
<evidence type="ECO:0000256" key="3">
    <source>
        <dbReference type="ARBA" id="ARBA00022692"/>
    </source>
</evidence>
<dbReference type="GO" id="GO:0055085">
    <property type="term" value="P:transmembrane transport"/>
    <property type="evidence" value="ECO:0007669"/>
    <property type="project" value="InterPro"/>
</dbReference>
<evidence type="ECO:0000313" key="10">
    <source>
        <dbReference type="EMBL" id="TIA61484.1"/>
    </source>
</evidence>